<evidence type="ECO:0000256" key="1">
    <source>
        <dbReference type="SAM" id="MobiDB-lite"/>
    </source>
</evidence>
<feature type="region of interest" description="Disordered" evidence="1">
    <location>
        <begin position="355"/>
        <end position="386"/>
    </location>
</feature>
<proteinExistence type="predicted"/>
<reference evidence="2 3" key="1">
    <citation type="submission" date="2024-02" db="EMBL/GenBank/DDBJ databases">
        <authorList>
            <person name="Chen Y."/>
            <person name="Shah S."/>
            <person name="Dougan E. K."/>
            <person name="Thang M."/>
            <person name="Chan C."/>
        </authorList>
    </citation>
    <scope>NUCLEOTIDE SEQUENCE [LARGE SCALE GENOMIC DNA]</scope>
</reference>
<organism evidence="2 3">
    <name type="scientific">Durusdinium trenchii</name>
    <dbReference type="NCBI Taxonomy" id="1381693"/>
    <lineage>
        <taxon>Eukaryota</taxon>
        <taxon>Sar</taxon>
        <taxon>Alveolata</taxon>
        <taxon>Dinophyceae</taxon>
        <taxon>Suessiales</taxon>
        <taxon>Symbiodiniaceae</taxon>
        <taxon>Durusdinium</taxon>
    </lineage>
</organism>
<evidence type="ECO:0000313" key="2">
    <source>
        <dbReference type="EMBL" id="CAK9113359.1"/>
    </source>
</evidence>
<feature type="compositionally biased region" description="Low complexity" evidence="1">
    <location>
        <begin position="362"/>
        <end position="383"/>
    </location>
</feature>
<feature type="compositionally biased region" description="Polar residues" evidence="1">
    <location>
        <begin position="784"/>
        <end position="795"/>
    </location>
</feature>
<dbReference type="Proteomes" id="UP001642464">
    <property type="component" value="Unassembled WGS sequence"/>
</dbReference>
<evidence type="ECO:0000313" key="3">
    <source>
        <dbReference type="Proteomes" id="UP001642464"/>
    </source>
</evidence>
<comment type="caution">
    <text evidence="2">The sequence shown here is derived from an EMBL/GenBank/DDBJ whole genome shotgun (WGS) entry which is preliminary data.</text>
</comment>
<feature type="region of interest" description="Disordered" evidence="1">
    <location>
        <begin position="775"/>
        <end position="802"/>
    </location>
</feature>
<feature type="region of interest" description="Disordered" evidence="1">
    <location>
        <begin position="633"/>
        <end position="654"/>
    </location>
</feature>
<gene>
    <name evidence="2" type="ORF">SCF082_LOCUS52538</name>
</gene>
<keyword evidence="3" id="KW-1185">Reference proteome</keyword>
<name>A0ABP0SMG2_9DINO</name>
<sequence>MGFAKEIPIAPNVPFPTARVDLSRSAGRAVLVRKVASQFVGPPEKQEQRETVIGGWRQVTDPVWGRPLYVSPVQGRSTWGVNEVLLGEHGIDPEALEIQKADDWFLNAAPLANTAAFFYVYPTPSLTGEPIEHWEKGRILLTQHTTAGRLIIVQTFDEKTGIATVLIPPQDPEGYVSYAMRDGSDGATAAWSKRPKGGLRSEVLQDNLEVLKDSVLLDEGAMVAPVDEWPELPEGQLYAGGAKPPEDGNFLEGPFFAVLPLDQNELTVSIGQDVGSDAWAKMPRGYRLRHFAEILGFRARLPDLEGGGWVSLCNPKAIPAMAVAEGECRTFESSPAAEPQMGDEWGGQAPELELPEELSSRGSKGSKLPSGAPSSGASGASGSARRKGHLPIVWPGLGIWIPDDVKPPEVPKPEPKTLPELLYNMGTGRALCDWQRMALPPYKEMVWKNRHAASTTHLHELLRLKIWKPAVVEIEWLHIREAEVGREEPQSCIDAPELQTTPKGSCIITQWVSSSGVGWADLGGAQGACVVLLEEDGDLRRDPKESNRANDLHLFGGELGGLDFWVEPQGGHIAEEDQETGVSGVKEHDATLLLRESLEASSQCGALQRGDVQIAELVGRFARVVRLKSIEEHDEAESEQASSKREPDVYEEEEETVPELLRELGELEVKSIYTRDWREAIDPIWGRRYFVNRWSGQVIHKLTLYGVAEATVKLTVYFNNLSVNAVPWHREEWPEKKLKQLEDSSIAGFAAMADVPDKRVWSVKFSAGPEESGRIRIRGEDPIENSTPPTPSEDSITGEETHSLPRSDLKVEVLLRAPGVKASWASASLQRLMANVEIFSNHIAEVLGSVPQIWLLLLKEGEPFTLVRADLEEMDIPRETEMVERARSKASEISELALMVDSEFVELKKNLMWSRPKSMQYAFHQIGEANARAMCEGLEMAYNADHARKDPSHLEEKARHRDRRDECVMSLVPWLGKRR</sequence>
<protein>
    <submittedName>
        <fullName evidence="2">Uncharacterized protein</fullName>
    </submittedName>
</protein>
<feature type="region of interest" description="Disordered" evidence="1">
    <location>
        <begin position="329"/>
        <end position="348"/>
    </location>
</feature>
<dbReference type="EMBL" id="CAXAMM010044128">
    <property type="protein sequence ID" value="CAK9113359.1"/>
    <property type="molecule type" value="Genomic_DNA"/>
</dbReference>
<accession>A0ABP0SMG2</accession>